<keyword evidence="8" id="KW-1185">Reference proteome</keyword>
<feature type="transmembrane region" description="Helical" evidence="6">
    <location>
        <begin position="282"/>
        <end position="305"/>
    </location>
</feature>
<dbReference type="Pfam" id="PF02535">
    <property type="entry name" value="Zip"/>
    <property type="match status" value="1"/>
</dbReference>
<dbReference type="GO" id="GO:0005886">
    <property type="term" value="C:plasma membrane"/>
    <property type="evidence" value="ECO:0007669"/>
    <property type="project" value="TreeGrafter"/>
</dbReference>
<dbReference type="InterPro" id="IPR003689">
    <property type="entry name" value="ZIP"/>
</dbReference>
<keyword evidence="3 6" id="KW-1133">Transmembrane helix</keyword>
<name>K2NKX0_TRYCR</name>
<accession>K2NKX0</accession>
<evidence type="ECO:0000256" key="2">
    <source>
        <dbReference type="ARBA" id="ARBA00022692"/>
    </source>
</evidence>
<feature type="region of interest" description="Disordered" evidence="5">
    <location>
        <begin position="1"/>
        <end position="41"/>
    </location>
</feature>
<evidence type="ECO:0000313" key="7">
    <source>
        <dbReference type="EMBL" id="EKF38399.1"/>
    </source>
</evidence>
<evidence type="ECO:0000256" key="3">
    <source>
        <dbReference type="ARBA" id="ARBA00022989"/>
    </source>
</evidence>
<feature type="transmembrane region" description="Helical" evidence="6">
    <location>
        <begin position="325"/>
        <end position="346"/>
    </location>
</feature>
<evidence type="ECO:0000256" key="6">
    <source>
        <dbReference type="SAM" id="Phobius"/>
    </source>
</evidence>
<feature type="transmembrane region" description="Helical" evidence="6">
    <location>
        <begin position="86"/>
        <end position="108"/>
    </location>
</feature>
<feature type="transmembrane region" description="Helical" evidence="6">
    <location>
        <begin position="53"/>
        <end position="74"/>
    </location>
</feature>
<keyword evidence="2 6" id="KW-0812">Transmembrane</keyword>
<reference evidence="7 8" key="1">
    <citation type="journal article" date="2012" name="BMC Genomics">
        <title>Comparative genomic analysis of human infective Trypanosoma cruzi lineages with the bat-restricted subspecies T. cruzi marinkellei.</title>
        <authorList>
            <person name="Franzen O."/>
            <person name="Talavera-Lopez C."/>
            <person name="Ochaya S."/>
            <person name="Butler C.E."/>
            <person name="Messenger L.A."/>
            <person name="Lewis M.D."/>
            <person name="Llewellyn M.S."/>
            <person name="Marinkelle C.J."/>
            <person name="Tyler K.M."/>
            <person name="Miles M.A."/>
            <person name="Andersson B."/>
        </authorList>
    </citation>
    <scope>NUCLEOTIDE SEQUENCE [LARGE SCALE GENOMIC DNA]</scope>
    <source>
        <strain evidence="7 8">B7</strain>
    </source>
</reference>
<comment type="subcellular location">
    <subcellularLocation>
        <location evidence="1">Membrane</location>
        <topology evidence="1">Multi-pass membrane protein</topology>
    </subcellularLocation>
</comment>
<proteinExistence type="predicted"/>
<dbReference type="GO" id="GO:0005385">
    <property type="term" value="F:zinc ion transmembrane transporter activity"/>
    <property type="evidence" value="ECO:0007669"/>
    <property type="project" value="TreeGrafter"/>
</dbReference>
<dbReference type="EMBL" id="AHKC01005653">
    <property type="protein sequence ID" value="EKF38399.1"/>
    <property type="molecule type" value="Genomic_DNA"/>
</dbReference>
<sequence length="386" mass="40528">MEDSQHNSHAGHQHVGHDHGGHQHVGHDHGGHQHVGHHHGGCSTTTGPYSLGLHVGAIFILLFASLLGTIIPLAGKYVPCLQMSPFLFVLGKCAATGVVLAVSLLTMIHHSMHSFAEDCIPKALHADTYDAFGLLFAMISAMLMQLLDVFLEGMLQSWSACDAGGHTSTTVGEAGNEQKHDDGCVGPCGMEGCGNQPGPSCEMGGCCQNRGALAAAHLNSARRVAAAILMEFGLASHSVFLGLSVGIASDKDMRTLLVALSFHQLLEGIALGSRLVEASMSLMLEVVMTMIFSLSVPLGIAIGVITMKGTHTSMTGPAFVALQGVVNAVGGGMLLYIGFSLIFNDFPADMRSVAGPTVAHRGWRRCAMFASFWVGTAAMAVLANWH</sequence>
<feature type="transmembrane region" description="Helical" evidence="6">
    <location>
        <begin position="366"/>
        <end position="385"/>
    </location>
</feature>
<evidence type="ECO:0000256" key="5">
    <source>
        <dbReference type="SAM" id="MobiDB-lite"/>
    </source>
</evidence>
<protein>
    <submittedName>
        <fullName evidence="7">Cation transporter, putative</fullName>
    </submittedName>
</protein>
<keyword evidence="4 6" id="KW-0472">Membrane</keyword>
<gene>
    <name evidence="7" type="ORF">MOQ_001391</name>
</gene>
<evidence type="ECO:0000256" key="4">
    <source>
        <dbReference type="ARBA" id="ARBA00023136"/>
    </source>
</evidence>
<organism evidence="7 8">
    <name type="scientific">Trypanosoma cruzi marinkellei</name>
    <dbReference type="NCBI Taxonomy" id="85056"/>
    <lineage>
        <taxon>Eukaryota</taxon>
        <taxon>Discoba</taxon>
        <taxon>Euglenozoa</taxon>
        <taxon>Kinetoplastea</taxon>
        <taxon>Metakinetoplastina</taxon>
        <taxon>Trypanosomatida</taxon>
        <taxon>Trypanosomatidae</taxon>
        <taxon>Trypanosoma</taxon>
        <taxon>Schizotrypanum</taxon>
    </lineage>
</organism>
<comment type="caution">
    <text evidence="7">The sequence shown here is derived from an EMBL/GenBank/DDBJ whole genome shotgun (WGS) entry which is preliminary data.</text>
</comment>
<evidence type="ECO:0000313" key="8">
    <source>
        <dbReference type="Proteomes" id="UP000007350"/>
    </source>
</evidence>
<dbReference type="AlphaFoldDB" id="K2NKX0"/>
<dbReference type="OrthoDB" id="1100342at2759"/>
<evidence type="ECO:0000256" key="1">
    <source>
        <dbReference type="ARBA" id="ARBA00004141"/>
    </source>
</evidence>
<feature type="transmembrane region" description="Helical" evidence="6">
    <location>
        <begin position="131"/>
        <end position="151"/>
    </location>
</feature>
<dbReference type="PANTHER" id="PTHR11040">
    <property type="entry name" value="ZINC/IRON TRANSPORTER"/>
    <property type="match status" value="1"/>
</dbReference>
<dbReference type="Proteomes" id="UP000007350">
    <property type="component" value="Unassembled WGS sequence"/>
</dbReference>
<dbReference type="PANTHER" id="PTHR11040:SF44">
    <property type="entry name" value="PROTEIN ZNTC-RELATED"/>
    <property type="match status" value="1"/>
</dbReference>
<feature type="compositionally biased region" description="Basic and acidic residues" evidence="5">
    <location>
        <begin position="15"/>
        <end position="31"/>
    </location>
</feature>